<sequence length="74" mass="8098">MLVAEIPINVSWRVYINLTLSSAIHILKCCCFIEITLSFRPGTSPSKATNISKNCTEADCSGNGVEVACHNLWL</sequence>
<organism evidence="1">
    <name type="scientific">Rhizophora mucronata</name>
    <name type="common">Asiatic mangrove</name>
    <dbReference type="NCBI Taxonomy" id="61149"/>
    <lineage>
        <taxon>Eukaryota</taxon>
        <taxon>Viridiplantae</taxon>
        <taxon>Streptophyta</taxon>
        <taxon>Embryophyta</taxon>
        <taxon>Tracheophyta</taxon>
        <taxon>Spermatophyta</taxon>
        <taxon>Magnoliopsida</taxon>
        <taxon>eudicotyledons</taxon>
        <taxon>Gunneridae</taxon>
        <taxon>Pentapetalae</taxon>
        <taxon>rosids</taxon>
        <taxon>fabids</taxon>
        <taxon>Malpighiales</taxon>
        <taxon>Rhizophoraceae</taxon>
        <taxon>Rhizophora</taxon>
    </lineage>
</organism>
<protein>
    <submittedName>
        <fullName evidence="1">Coiled-coil domain-containing protein R3HCC1L isoform X1</fullName>
    </submittedName>
</protein>
<name>A0A2P2L153_RHIMU</name>
<dbReference type="AlphaFoldDB" id="A0A2P2L153"/>
<accession>A0A2P2L153</accession>
<proteinExistence type="predicted"/>
<dbReference type="EMBL" id="GGEC01031217">
    <property type="protein sequence ID" value="MBX11701.1"/>
    <property type="molecule type" value="Transcribed_RNA"/>
</dbReference>
<reference evidence="1" key="1">
    <citation type="submission" date="2018-02" db="EMBL/GenBank/DDBJ databases">
        <title>Rhizophora mucronata_Transcriptome.</title>
        <authorList>
            <person name="Meera S.P."/>
            <person name="Sreeshan A."/>
            <person name="Augustine A."/>
        </authorList>
    </citation>
    <scope>NUCLEOTIDE SEQUENCE</scope>
    <source>
        <tissue evidence="1">Leaf</tissue>
    </source>
</reference>
<evidence type="ECO:0000313" key="1">
    <source>
        <dbReference type="EMBL" id="MBX11701.1"/>
    </source>
</evidence>